<accession>A0A0F8X6M2</accession>
<comment type="caution">
    <text evidence="1">The sequence shown here is derived from an EMBL/GenBank/DDBJ whole genome shotgun (WGS) entry which is preliminary data.</text>
</comment>
<sequence length="59" mass="7268">MLNKKQTRKFILDWLKQHRPHLNIERVSAETYETLEAHMRVFLKDHMQRYPTLGKTFKI</sequence>
<proteinExistence type="predicted"/>
<dbReference type="AlphaFoldDB" id="A0A0F8X6M2"/>
<evidence type="ECO:0000313" key="1">
    <source>
        <dbReference type="EMBL" id="KKK64428.1"/>
    </source>
</evidence>
<gene>
    <name evidence="1" type="ORF">LCGC14_2984330</name>
</gene>
<name>A0A0F8X6M2_9ZZZZ</name>
<protein>
    <submittedName>
        <fullName evidence="1">Uncharacterized protein</fullName>
    </submittedName>
</protein>
<reference evidence="1" key="1">
    <citation type="journal article" date="2015" name="Nature">
        <title>Complex archaea that bridge the gap between prokaryotes and eukaryotes.</title>
        <authorList>
            <person name="Spang A."/>
            <person name="Saw J.H."/>
            <person name="Jorgensen S.L."/>
            <person name="Zaremba-Niedzwiedzka K."/>
            <person name="Martijn J."/>
            <person name="Lind A.E."/>
            <person name="van Eijk R."/>
            <person name="Schleper C."/>
            <person name="Guy L."/>
            <person name="Ettema T.J."/>
        </authorList>
    </citation>
    <scope>NUCLEOTIDE SEQUENCE</scope>
</reference>
<organism evidence="1">
    <name type="scientific">marine sediment metagenome</name>
    <dbReference type="NCBI Taxonomy" id="412755"/>
    <lineage>
        <taxon>unclassified sequences</taxon>
        <taxon>metagenomes</taxon>
        <taxon>ecological metagenomes</taxon>
    </lineage>
</organism>
<dbReference type="EMBL" id="LAZR01061028">
    <property type="protein sequence ID" value="KKK64428.1"/>
    <property type="molecule type" value="Genomic_DNA"/>
</dbReference>